<dbReference type="AlphaFoldDB" id="A0A261F1W3"/>
<gene>
    <name evidence="1" type="ORF">ALMA_1411</name>
</gene>
<dbReference type="RefSeq" id="WP_094727085.1">
    <property type="nucleotide sequence ID" value="NZ_JBHLWS010000001.1"/>
</dbReference>
<organism evidence="1 2">
    <name type="scientific">Alloscardovia macacae</name>
    <dbReference type="NCBI Taxonomy" id="1160091"/>
    <lineage>
        <taxon>Bacteria</taxon>
        <taxon>Bacillati</taxon>
        <taxon>Actinomycetota</taxon>
        <taxon>Actinomycetes</taxon>
        <taxon>Bifidobacteriales</taxon>
        <taxon>Bifidobacteriaceae</taxon>
        <taxon>Alloscardovia</taxon>
    </lineage>
</organism>
<keyword evidence="2" id="KW-1185">Reference proteome</keyword>
<evidence type="ECO:0000313" key="1">
    <source>
        <dbReference type="EMBL" id="OZG53109.1"/>
    </source>
</evidence>
<proteinExistence type="predicted"/>
<reference evidence="1 2" key="1">
    <citation type="journal article" date="2017" name="BMC Genomics">
        <title>Comparative genomic and phylogenomic analyses of the Bifidobacteriaceae family.</title>
        <authorList>
            <person name="Lugli G.A."/>
            <person name="Milani C."/>
            <person name="Turroni F."/>
            <person name="Duranti S."/>
            <person name="Mancabelli L."/>
            <person name="Mangifesta M."/>
            <person name="Ferrario C."/>
            <person name="Modesto M."/>
            <person name="Mattarelli P."/>
            <person name="Jiri K."/>
            <person name="van Sinderen D."/>
            <person name="Ventura M."/>
        </authorList>
    </citation>
    <scope>NUCLEOTIDE SEQUENCE [LARGE SCALE GENOMIC DNA]</scope>
    <source>
        <strain evidence="1 2">DSM 24762</strain>
    </source>
</reference>
<comment type="caution">
    <text evidence="1">The sequence shown here is derived from an EMBL/GenBank/DDBJ whole genome shotgun (WGS) entry which is preliminary data.</text>
</comment>
<sequence length="76" mass="8336">MNTIGADKITDTAVEQLQKIISELQSIEIKQPDGDYPLDCTFTLTDLPTGMTVSARISKLIIKISKGVKTLEVEVK</sequence>
<name>A0A261F1W3_9BIFI</name>
<dbReference type="EMBL" id="MWWT01000009">
    <property type="protein sequence ID" value="OZG53109.1"/>
    <property type="molecule type" value="Genomic_DNA"/>
</dbReference>
<dbReference type="Proteomes" id="UP000243657">
    <property type="component" value="Unassembled WGS sequence"/>
</dbReference>
<evidence type="ECO:0000313" key="2">
    <source>
        <dbReference type="Proteomes" id="UP000243657"/>
    </source>
</evidence>
<protein>
    <submittedName>
        <fullName evidence="1">Uncharacterized protein</fullName>
    </submittedName>
</protein>
<accession>A0A261F1W3</accession>